<reference evidence="1 2" key="1">
    <citation type="submission" date="2016-11" db="EMBL/GenBank/DDBJ databases">
        <authorList>
            <person name="Jaros S."/>
            <person name="Januszkiewicz K."/>
            <person name="Wedrychowicz H."/>
        </authorList>
    </citation>
    <scope>NUCLEOTIDE SEQUENCE [LARGE SCALE GENOMIC DNA]</scope>
    <source>
        <strain evidence="1 2">DSM 44666</strain>
    </source>
</reference>
<keyword evidence="2" id="KW-1185">Reference proteome</keyword>
<protein>
    <submittedName>
        <fullName evidence="1">Uncharacterized protein</fullName>
    </submittedName>
</protein>
<organism evidence="1 2">
    <name type="scientific">Seinonella peptonophila</name>
    <dbReference type="NCBI Taxonomy" id="112248"/>
    <lineage>
        <taxon>Bacteria</taxon>
        <taxon>Bacillati</taxon>
        <taxon>Bacillota</taxon>
        <taxon>Bacilli</taxon>
        <taxon>Bacillales</taxon>
        <taxon>Thermoactinomycetaceae</taxon>
        <taxon>Seinonella</taxon>
    </lineage>
</organism>
<gene>
    <name evidence="1" type="ORF">SAMN05444392_11171</name>
</gene>
<accession>A0A1M4ZZQ1</accession>
<proteinExistence type="predicted"/>
<dbReference type="RefSeq" id="WP_175552392.1">
    <property type="nucleotide sequence ID" value="NZ_FQVL01000011.1"/>
</dbReference>
<dbReference type="Proteomes" id="UP000184476">
    <property type="component" value="Unassembled WGS sequence"/>
</dbReference>
<dbReference type="AlphaFoldDB" id="A0A1M4ZZQ1"/>
<dbReference type="EMBL" id="FQVL01000011">
    <property type="protein sequence ID" value="SHF23530.1"/>
    <property type="molecule type" value="Genomic_DNA"/>
</dbReference>
<evidence type="ECO:0000313" key="1">
    <source>
        <dbReference type="EMBL" id="SHF23530.1"/>
    </source>
</evidence>
<name>A0A1M4ZZQ1_9BACL</name>
<sequence>MASKKRLLKIPLIRMGREVKGRCKICGEEALIWTDGGKLVCTACDSPQW</sequence>
<evidence type="ECO:0000313" key="2">
    <source>
        <dbReference type="Proteomes" id="UP000184476"/>
    </source>
</evidence>